<dbReference type="CDD" id="cd00038">
    <property type="entry name" value="CAP_ED"/>
    <property type="match status" value="1"/>
</dbReference>
<proteinExistence type="predicted"/>
<dbReference type="GO" id="GO:0005221">
    <property type="term" value="F:intracellularly cyclic nucleotide-activated monoatomic cation channel activity"/>
    <property type="evidence" value="ECO:0007669"/>
    <property type="project" value="InterPro"/>
</dbReference>
<feature type="region of interest" description="Disordered" evidence="9">
    <location>
        <begin position="1035"/>
        <end position="1057"/>
    </location>
</feature>
<keyword evidence="2" id="KW-0813">Transport</keyword>
<dbReference type="Gene3D" id="1.10.287.70">
    <property type="match status" value="1"/>
</dbReference>
<dbReference type="PROSITE" id="PS00888">
    <property type="entry name" value="CNMP_BINDING_1"/>
    <property type="match status" value="1"/>
</dbReference>
<feature type="non-terminal residue" evidence="12">
    <location>
        <position position="1"/>
    </location>
</feature>
<dbReference type="Gene3D" id="1.10.287.630">
    <property type="entry name" value="Helix hairpin bin"/>
    <property type="match status" value="1"/>
</dbReference>
<dbReference type="Proteomes" id="UP000325440">
    <property type="component" value="Unassembled WGS sequence"/>
</dbReference>
<dbReference type="PANTHER" id="PTHR45638:SF7">
    <property type="entry name" value="CYCLIC NUCLEOTIDE-GATED ION CHANNEL-LIKE, ISOFORM E"/>
    <property type="match status" value="1"/>
</dbReference>
<accession>A0A5E4M0V0</accession>
<evidence type="ECO:0000256" key="8">
    <source>
        <dbReference type="ARBA" id="ARBA00023303"/>
    </source>
</evidence>
<feature type="transmembrane region" description="Helical" evidence="10">
    <location>
        <begin position="206"/>
        <end position="227"/>
    </location>
</feature>
<keyword evidence="4 10" id="KW-1133">Transmembrane helix</keyword>
<evidence type="ECO:0000256" key="3">
    <source>
        <dbReference type="ARBA" id="ARBA00022692"/>
    </source>
</evidence>
<evidence type="ECO:0000256" key="7">
    <source>
        <dbReference type="ARBA" id="ARBA00023286"/>
    </source>
</evidence>
<dbReference type="GO" id="GO:0016020">
    <property type="term" value="C:membrane"/>
    <property type="evidence" value="ECO:0007669"/>
    <property type="project" value="UniProtKB-SubCell"/>
</dbReference>
<dbReference type="SUPFAM" id="SSF51206">
    <property type="entry name" value="cAMP-binding domain-like"/>
    <property type="match status" value="1"/>
</dbReference>
<evidence type="ECO:0000256" key="5">
    <source>
        <dbReference type="ARBA" id="ARBA00023065"/>
    </source>
</evidence>
<evidence type="ECO:0000259" key="11">
    <source>
        <dbReference type="PROSITE" id="PS50042"/>
    </source>
</evidence>
<name>A0A5E4M0V0_9HEMI</name>
<feature type="compositionally biased region" description="Basic and acidic residues" evidence="9">
    <location>
        <begin position="622"/>
        <end position="635"/>
    </location>
</feature>
<dbReference type="InterPro" id="IPR005821">
    <property type="entry name" value="Ion_trans_dom"/>
</dbReference>
<sequence length="1351" mass="154067">AAYVTDTQFVHSFVFRRLPEYVEQETLDTGDDGECSSGSQADNIEYVRRKRRLRRKQNKLPWSVVNPDENFYFNWLMVLTGCTLYNLWTAIVRQSLPELQRMASGWWSATDAFSDMVFLLDVAVQFRTGYLEQGLMVYNTRKLAGHYIRSRSFLFDLIALTPLDLLQLKIGVHPILRFPRFIKVYRVYDYYYMVESRTVYPNLWRVINLIHILLILAHWFGCFYYLLSEAEGFKGDWVYPYKPGEYATLTRKYLGSLYWSTLTLTTIGDLPTPETNAEYVFTIVSYLIGVFIFATIVGQVGNVITNRNANRLEFERLLDGAKLYMRHHKVPSGMKKRVLRWYDYSWSRGRIQGGGDINTALGLLPDKLKTELALHVNLAVLKKVTIFQECQPEFLHDLVLKMKAYIFTPGDLICRKGEVAREMFIIADGILEVISSETGHVLTIMKAGDFFGEIGILNLDGFNKRTADVRSVGYSELFSLSREDVLAAMKDYPEAQDILQTLGRKRLMEARTANKIVADRIKSRANAEAAENCSGIVEKIRSDVKGLRNAFSKGRRGTRVLVEESMELQPLTSSGRKSENTSSKSILRRMPRVWSDELASGTDYSDEDPRPISPGIPILNKAKSDKEPRVIDSKKCLLSPPPSTSETARKESVNQEVIGAGLPLLQRLLILKQKTDQEVIQQSKPKKFDLEVPENAPKVKSNVKLKTPKKENTKVISLKQRLTDVHAKPRKPTTNTKFWSLLKKATVLTPKTKLQDTVKIDNEVPRGSLSLQPIFKTAVPEFSNTAVSSGCGNKFIVMCQKLDDQYKQGSLIAQNLSAHNNSLTNNHTEHNNIIKEQCDIRIVQRPKVLRLDGTKRCYDSINDLSPEYAGLSFVKKLKILNERQKLAELEERTFLRSASLDSAGCKNLDDPYSSQLTRSHSEAVALEVVLRNQKLRKPEPSSITPDECNETAERIRLKNILKKLSSNCIGNDRVNQLMNSQTIEGYAARHSKLTRNVTFNQRRTIVESSPDSCHSLFMFPDNLTPQCRNPDLGPLNSSGKTDVLESLQSDPNTKLSKRTNTTDTVQYLPDRPDIKQHCYDEIINGVKTVVEKCLDDLEGKYQNKIVELKSEINKRDYTISTLCEQFNQKLCDQPIDEKKLGALLDDYSKNIEEDDENPFIRNDSVDTILCPRISSFNSLSPFDADDSRRYDPNNSFSPALLSNKSWEDRSEEENMELRDLPKSIIPEPSWHQDETRIEMNCTDDEDEEEFPPRWENWEVEMLVGHTSHADLHMDPGLLSRRSLDENSMIKHRSIQGRRRCLSIDNVPFSNSILRNFGQYVRLGNSSSQSPSPDILPTISKSCFSLISQPEN</sequence>
<organism evidence="12 13">
    <name type="scientific">Cinara cedri</name>
    <dbReference type="NCBI Taxonomy" id="506608"/>
    <lineage>
        <taxon>Eukaryota</taxon>
        <taxon>Metazoa</taxon>
        <taxon>Ecdysozoa</taxon>
        <taxon>Arthropoda</taxon>
        <taxon>Hexapoda</taxon>
        <taxon>Insecta</taxon>
        <taxon>Pterygota</taxon>
        <taxon>Neoptera</taxon>
        <taxon>Paraneoptera</taxon>
        <taxon>Hemiptera</taxon>
        <taxon>Sternorrhyncha</taxon>
        <taxon>Aphidomorpha</taxon>
        <taxon>Aphidoidea</taxon>
        <taxon>Aphididae</taxon>
        <taxon>Lachninae</taxon>
        <taxon>Cinara</taxon>
    </lineage>
</organism>
<evidence type="ECO:0000256" key="9">
    <source>
        <dbReference type="SAM" id="MobiDB-lite"/>
    </source>
</evidence>
<dbReference type="PROSITE" id="PS00889">
    <property type="entry name" value="CNMP_BINDING_2"/>
    <property type="match status" value="1"/>
</dbReference>
<dbReference type="InterPro" id="IPR018490">
    <property type="entry name" value="cNMP-bd_dom_sf"/>
</dbReference>
<dbReference type="SUPFAM" id="SSF81324">
    <property type="entry name" value="Voltage-gated potassium channels"/>
    <property type="match status" value="1"/>
</dbReference>
<dbReference type="InterPro" id="IPR018488">
    <property type="entry name" value="cNMP-bd_CS"/>
</dbReference>
<dbReference type="PANTHER" id="PTHR45638">
    <property type="entry name" value="CYCLIC NUCLEOTIDE-GATED CATION CHANNEL SUBUNIT A"/>
    <property type="match status" value="1"/>
</dbReference>
<dbReference type="InterPro" id="IPR000595">
    <property type="entry name" value="cNMP-bd_dom"/>
</dbReference>
<evidence type="ECO:0000256" key="10">
    <source>
        <dbReference type="SAM" id="Phobius"/>
    </source>
</evidence>
<evidence type="ECO:0000313" key="12">
    <source>
        <dbReference type="EMBL" id="VVC24417.1"/>
    </source>
</evidence>
<keyword evidence="7" id="KW-1071">Ligand-gated ion channel</keyword>
<gene>
    <name evidence="12" type="ORF">CINCED_3A025941</name>
</gene>
<reference evidence="12 13" key="1">
    <citation type="submission" date="2019-08" db="EMBL/GenBank/DDBJ databases">
        <authorList>
            <person name="Alioto T."/>
            <person name="Alioto T."/>
            <person name="Gomez Garrido J."/>
        </authorList>
    </citation>
    <scope>NUCLEOTIDE SEQUENCE [LARGE SCALE GENOMIC DNA]</scope>
</reference>
<dbReference type="OrthoDB" id="421226at2759"/>
<evidence type="ECO:0000256" key="1">
    <source>
        <dbReference type="ARBA" id="ARBA00004141"/>
    </source>
</evidence>
<dbReference type="FunFam" id="1.10.287.630:FF:000001">
    <property type="entry name" value="Cyclic nucleotide-gated channel alpha 3"/>
    <property type="match status" value="1"/>
</dbReference>
<feature type="compositionally biased region" description="Polar residues" evidence="9">
    <location>
        <begin position="570"/>
        <end position="585"/>
    </location>
</feature>
<dbReference type="SMART" id="SM00100">
    <property type="entry name" value="cNMP"/>
    <property type="match status" value="1"/>
</dbReference>
<evidence type="ECO:0000313" key="13">
    <source>
        <dbReference type="Proteomes" id="UP000325440"/>
    </source>
</evidence>
<dbReference type="InterPro" id="IPR014710">
    <property type="entry name" value="RmlC-like_jellyroll"/>
</dbReference>
<feature type="region of interest" description="Disordered" evidence="9">
    <location>
        <begin position="566"/>
        <end position="649"/>
    </location>
</feature>
<comment type="subcellular location">
    <subcellularLocation>
        <location evidence="1">Membrane</location>
        <topology evidence="1">Multi-pass membrane protein</topology>
    </subcellularLocation>
</comment>
<keyword evidence="5" id="KW-0406">Ion transport</keyword>
<dbReference type="Pfam" id="PF00520">
    <property type="entry name" value="Ion_trans"/>
    <property type="match status" value="1"/>
</dbReference>
<dbReference type="GO" id="GO:0044877">
    <property type="term" value="F:protein-containing complex binding"/>
    <property type="evidence" value="ECO:0007669"/>
    <property type="project" value="TreeGrafter"/>
</dbReference>
<evidence type="ECO:0000256" key="2">
    <source>
        <dbReference type="ARBA" id="ARBA00022448"/>
    </source>
</evidence>
<dbReference type="Pfam" id="PF00027">
    <property type="entry name" value="cNMP_binding"/>
    <property type="match status" value="1"/>
</dbReference>
<feature type="transmembrane region" description="Helical" evidence="10">
    <location>
        <begin position="279"/>
        <end position="304"/>
    </location>
</feature>
<keyword evidence="3 10" id="KW-0812">Transmembrane</keyword>
<evidence type="ECO:0000256" key="4">
    <source>
        <dbReference type="ARBA" id="ARBA00022989"/>
    </source>
</evidence>
<protein>
    <submittedName>
        <fullName evidence="12">Cyclic nucleotide-binding, conserved site,Ion transport domain,RmlC-like jelly roll fold,Cyclic</fullName>
    </submittedName>
</protein>
<keyword evidence="8" id="KW-0407">Ion channel</keyword>
<evidence type="ECO:0000256" key="6">
    <source>
        <dbReference type="ARBA" id="ARBA00023136"/>
    </source>
</evidence>
<keyword evidence="13" id="KW-1185">Reference proteome</keyword>
<feature type="transmembrane region" description="Helical" evidence="10">
    <location>
        <begin position="72"/>
        <end position="92"/>
    </location>
</feature>
<keyword evidence="6 10" id="KW-0472">Membrane</keyword>
<feature type="domain" description="Cyclic nucleotide-binding" evidence="11">
    <location>
        <begin position="386"/>
        <end position="483"/>
    </location>
</feature>
<dbReference type="Gene3D" id="2.60.120.10">
    <property type="entry name" value="Jelly Rolls"/>
    <property type="match status" value="1"/>
</dbReference>
<dbReference type="FunFam" id="1.10.287.70:FF:000072">
    <property type="entry name" value="Cyclic nucleotide gated channel beta 3"/>
    <property type="match status" value="1"/>
</dbReference>
<dbReference type="EMBL" id="CABPRJ010000002">
    <property type="protein sequence ID" value="VVC24417.1"/>
    <property type="molecule type" value="Genomic_DNA"/>
</dbReference>
<dbReference type="InterPro" id="IPR050866">
    <property type="entry name" value="CNG_cation_channel"/>
</dbReference>
<dbReference type="PROSITE" id="PS50042">
    <property type="entry name" value="CNMP_BINDING_3"/>
    <property type="match status" value="1"/>
</dbReference>